<dbReference type="InterPro" id="IPR001763">
    <property type="entry name" value="Rhodanese-like_dom"/>
</dbReference>
<evidence type="ECO:0000313" key="4">
    <source>
        <dbReference type="Proteomes" id="UP000219669"/>
    </source>
</evidence>
<dbReference type="AlphaFoldDB" id="A0A286ERT2"/>
<reference evidence="3 4" key="1">
    <citation type="submission" date="2017-09" db="EMBL/GenBank/DDBJ databases">
        <authorList>
            <person name="Ehlers B."/>
            <person name="Leendertz F.H."/>
        </authorList>
    </citation>
    <scope>NUCLEOTIDE SEQUENCE [LARGE SCALE GENOMIC DNA]</scope>
    <source>
        <strain evidence="3 4">DSM 16848</strain>
    </source>
</reference>
<proteinExistence type="predicted"/>
<evidence type="ECO:0000313" key="3">
    <source>
        <dbReference type="EMBL" id="SOD73641.1"/>
    </source>
</evidence>
<name>A0A286ERT2_9NEIS</name>
<dbReference type="Gene3D" id="3.40.250.10">
    <property type="entry name" value="Rhodanese-like domain"/>
    <property type="match status" value="1"/>
</dbReference>
<evidence type="ECO:0000256" key="1">
    <source>
        <dbReference type="SAM" id="SignalP"/>
    </source>
</evidence>
<evidence type="ECO:0000259" key="2">
    <source>
        <dbReference type="PROSITE" id="PS50206"/>
    </source>
</evidence>
<dbReference type="RefSeq" id="WP_097115209.1">
    <property type="nucleotide sequence ID" value="NZ_CP083931.1"/>
</dbReference>
<dbReference type="Proteomes" id="UP000219669">
    <property type="component" value="Unassembled WGS sequence"/>
</dbReference>
<dbReference type="SUPFAM" id="SSF52821">
    <property type="entry name" value="Rhodanese/Cell cycle control phosphatase"/>
    <property type="match status" value="1"/>
</dbReference>
<dbReference type="EMBL" id="OCNF01000034">
    <property type="protein sequence ID" value="SOD73641.1"/>
    <property type="molecule type" value="Genomic_DNA"/>
</dbReference>
<feature type="signal peptide" evidence="1">
    <location>
        <begin position="1"/>
        <end position="19"/>
    </location>
</feature>
<gene>
    <name evidence="3" type="ORF">SAMN02746062_02272</name>
</gene>
<dbReference type="PANTHER" id="PTHR43031">
    <property type="entry name" value="FAD-DEPENDENT OXIDOREDUCTASE"/>
    <property type="match status" value="1"/>
</dbReference>
<dbReference type="Pfam" id="PF00581">
    <property type="entry name" value="Rhodanese"/>
    <property type="match status" value="1"/>
</dbReference>
<sequence>MKKYLPLLILAALSACSPAEKPATQTIAPSQSVAPNANKKVVLIDVRTADEFKDGHLADATNIPHDQIAQRIAETGADKDSEIHLYCRSGNRSEQALQTLKGMGFTNVKNLGAYQDLIKQK</sequence>
<dbReference type="InterPro" id="IPR036873">
    <property type="entry name" value="Rhodanese-like_dom_sf"/>
</dbReference>
<dbReference type="CDD" id="cd00158">
    <property type="entry name" value="RHOD"/>
    <property type="match status" value="1"/>
</dbReference>
<dbReference type="PROSITE" id="PS50206">
    <property type="entry name" value="RHODANESE_3"/>
    <property type="match status" value="1"/>
</dbReference>
<feature type="chain" id="PRO_5012493391" evidence="1">
    <location>
        <begin position="20"/>
        <end position="121"/>
    </location>
</feature>
<dbReference type="SMART" id="SM00450">
    <property type="entry name" value="RHOD"/>
    <property type="match status" value="1"/>
</dbReference>
<dbReference type="OrthoDB" id="9814704at2"/>
<dbReference type="InterPro" id="IPR050229">
    <property type="entry name" value="GlpE_sulfurtransferase"/>
</dbReference>
<accession>A0A286ERT2</accession>
<protein>
    <submittedName>
        <fullName evidence="3">Phage shock protein E</fullName>
    </submittedName>
</protein>
<keyword evidence="1" id="KW-0732">Signal</keyword>
<dbReference type="PANTHER" id="PTHR43031:SF18">
    <property type="entry name" value="RHODANESE-RELATED SULFURTRANSFERASES"/>
    <property type="match status" value="1"/>
</dbReference>
<feature type="domain" description="Rhodanese" evidence="2">
    <location>
        <begin position="37"/>
        <end position="119"/>
    </location>
</feature>
<dbReference type="PROSITE" id="PS51257">
    <property type="entry name" value="PROKAR_LIPOPROTEIN"/>
    <property type="match status" value="1"/>
</dbReference>
<organism evidence="3 4">
    <name type="scientific">Alysiella filiformis DSM 16848</name>
    <dbReference type="NCBI Taxonomy" id="1120981"/>
    <lineage>
        <taxon>Bacteria</taxon>
        <taxon>Pseudomonadati</taxon>
        <taxon>Pseudomonadota</taxon>
        <taxon>Betaproteobacteria</taxon>
        <taxon>Neisseriales</taxon>
        <taxon>Neisseriaceae</taxon>
        <taxon>Alysiella</taxon>
    </lineage>
</organism>
<keyword evidence="4" id="KW-1185">Reference proteome</keyword>